<sequence>MAGYYFSPGSRFLIKDNEYLVRKELERDYELENLNYQQIELWTKDELLRLWWEGNLVFRIKEEDKQYIRAQNFDDLDEKSKNEAIRRYKALEPVIKGDVLSSEIKEYLNSLNGEVKKSAFYEWKKRWESTEDIRALVSFRSGPKVLGFLKTPDKSWMVQ</sequence>
<protein>
    <submittedName>
        <fullName evidence="1">Uncharacterized protein</fullName>
    </submittedName>
</protein>
<name>W4RUS7_9BACI</name>
<evidence type="ECO:0000313" key="2">
    <source>
        <dbReference type="Proteomes" id="UP000018949"/>
    </source>
</evidence>
<evidence type="ECO:0000313" key="1">
    <source>
        <dbReference type="EMBL" id="GAE47623.1"/>
    </source>
</evidence>
<dbReference type="AlphaFoldDB" id="W4RUS7"/>
<dbReference type="Proteomes" id="UP000018949">
    <property type="component" value="Unassembled WGS sequence"/>
</dbReference>
<keyword evidence="2" id="KW-1185">Reference proteome</keyword>
<accession>W4RUS7</accession>
<dbReference type="EMBL" id="BAUW01000087">
    <property type="protein sequence ID" value="GAE47623.1"/>
    <property type="molecule type" value="Genomic_DNA"/>
</dbReference>
<gene>
    <name evidence="1" type="ORF">JCM21738_4623</name>
</gene>
<comment type="caution">
    <text evidence="1">The sequence shown here is derived from an EMBL/GenBank/DDBJ whole genome shotgun (WGS) entry which is preliminary data.</text>
</comment>
<reference evidence="1 2" key="1">
    <citation type="submission" date="2013-12" db="EMBL/GenBank/DDBJ databases">
        <title>NBRP : Genome information of microbial organism related human and environment.</title>
        <authorList>
            <person name="Hattori M."/>
            <person name="Oshima K."/>
            <person name="Inaba H."/>
            <person name="Suda W."/>
            <person name="Sakamoto M."/>
            <person name="Iino T."/>
            <person name="Kitahara M."/>
            <person name="Oshida Y."/>
            <person name="Iida T."/>
            <person name="Kudo T."/>
            <person name="Itoh T."/>
            <person name="Ahmed I."/>
            <person name="Ohkuma M."/>
        </authorList>
    </citation>
    <scope>NUCLEOTIDE SEQUENCE [LARGE SCALE GENOMIC DNA]</scope>
    <source>
        <strain evidence="1 2">JCM 21738</strain>
    </source>
</reference>
<proteinExistence type="predicted"/>
<organism evidence="1 2">
    <name type="scientific">Mesobacillus boroniphilus JCM 21738</name>
    <dbReference type="NCBI Taxonomy" id="1294265"/>
    <lineage>
        <taxon>Bacteria</taxon>
        <taxon>Bacillati</taxon>
        <taxon>Bacillota</taxon>
        <taxon>Bacilli</taxon>
        <taxon>Bacillales</taxon>
        <taxon>Bacillaceae</taxon>
        <taxon>Mesobacillus</taxon>
    </lineage>
</organism>
<dbReference type="RefSeq" id="WP_035209803.1">
    <property type="nucleotide sequence ID" value="NZ_BAUW01000087.1"/>
</dbReference>